<dbReference type="EMBL" id="CP015136">
    <property type="protein sequence ID" value="AMY07923.1"/>
    <property type="molecule type" value="Genomic_DNA"/>
</dbReference>
<evidence type="ECO:0000313" key="3">
    <source>
        <dbReference type="Proteomes" id="UP000076079"/>
    </source>
</evidence>
<name>A0A143PI34_LUTPR</name>
<accession>A0A143PI34</accession>
<dbReference type="Proteomes" id="UP000076079">
    <property type="component" value="Chromosome"/>
</dbReference>
<gene>
    <name evidence="2" type="ORF">LuPra_01107</name>
</gene>
<organism evidence="2 3">
    <name type="scientific">Luteitalea pratensis</name>
    <dbReference type="NCBI Taxonomy" id="1855912"/>
    <lineage>
        <taxon>Bacteria</taxon>
        <taxon>Pseudomonadati</taxon>
        <taxon>Acidobacteriota</taxon>
        <taxon>Vicinamibacteria</taxon>
        <taxon>Vicinamibacterales</taxon>
        <taxon>Vicinamibacteraceae</taxon>
        <taxon>Luteitalea</taxon>
    </lineage>
</organism>
<sequence>MLVTAFANGCGVSGPLTLTCALFASVPMSSALKTARATRSDAEVECRRGRVLDGVADALDDVREALGGEHAERRGVDTALEHAGVAYGLFGHRERPAVLSIGAARRDTNSMSICGAHTGRHDERIRRVLFERIVRMEAQFLCRWVPDDPVDTAGRAFRTRELQEEDRALGDRCGIDRAVERHRDPRLHVKPIELVQDRPILALRRVARAVGRHRQVPSRVLIGVRYREAVRREWTALRRAEIKERPDERRSSTSCGHGGRVTSKDLAAHAQPTQD</sequence>
<evidence type="ECO:0000313" key="2">
    <source>
        <dbReference type="EMBL" id="AMY07923.1"/>
    </source>
</evidence>
<reference evidence="3" key="2">
    <citation type="submission" date="2016-04" db="EMBL/GenBank/DDBJ databases">
        <title>First Complete Genome Sequence of a Subdivision 6 Acidobacterium.</title>
        <authorList>
            <person name="Huang S."/>
            <person name="Vieira S."/>
            <person name="Bunk B."/>
            <person name="Riedel T."/>
            <person name="Sproeer C."/>
            <person name="Overmann J."/>
        </authorList>
    </citation>
    <scope>NUCLEOTIDE SEQUENCE [LARGE SCALE GENOMIC DNA]</scope>
    <source>
        <strain evidence="3">DSM 100886 HEG_-6_39</strain>
    </source>
</reference>
<proteinExistence type="predicted"/>
<dbReference type="AlphaFoldDB" id="A0A143PI34"/>
<keyword evidence="3" id="KW-1185">Reference proteome</keyword>
<reference evidence="2 3" key="1">
    <citation type="journal article" date="2016" name="Genome Announc.">
        <title>First Complete Genome Sequence of a Subdivision 6 Acidobacterium Strain.</title>
        <authorList>
            <person name="Huang S."/>
            <person name="Vieira S."/>
            <person name="Bunk B."/>
            <person name="Riedel T."/>
            <person name="Sproer C."/>
            <person name="Overmann J."/>
        </authorList>
    </citation>
    <scope>NUCLEOTIDE SEQUENCE [LARGE SCALE GENOMIC DNA]</scope>
    <source>
        <strain evidence="3">DSM 100886 HEG_-6_39</strain>
    </source>
</reference>
<evidence type="ECO:0000256" key="1">
    <source>
        <dbReference type="SAM" id="MobiDB-lite"/>
    </source>
</evidence>
<protein>
    <submittedName>
        <fullName evidence="2">Uncharacterized protein</fullName>
    </submittedName>
</protein>
<feature type="region of interest" description="Disordered" evidence="1">
    <location>
        <begin position="243"/>
        <end position="275"/>
    </location>
</feature>
<dbReference type="KEGG" id="abac:LuPra_01107"/>